<dbReference type="RefSeq" id="WP_014958563.1">
    <property type="nucleotide sequence ID" value="NZ_FNLL01000006.1"/>
</dbReference>
<evidence type="ECO:0000256" key="1">
    <source>
        <dbReference type="ARBA" id="ARBA00023125"/>
    </source>
</evidence>
<sequence length="198" mass="22888">MKDVEQETKKMEDAIAKRIRELRKDRGWTLGKLAEITGLSKSYLSQIENHEKTPTIGTLTKIAYALGENVQSFWNLEKDDDEEKMTMVRSSERRPIIHPGATSGYSYESISFKKPDRIMDGYIVTLEPGMTKEPMIHEGQEMVYMLEGRKEFIYDGKSFIAQKGDCLYFDSDRPHLGRSLDDKPARMLVVFVNPRRQD</sequence>
<dbReference type="Pfam" id="PF01381">
    <property type="entry name" value="HTH_3"/>
    <property type="match status" value="1"/>
</dbReference>
<dbReference type="InterPro" id="IPR050807">
    <property type="entry name" value="TransReg_Diox_bact_type"/>
</dbReference>
<dbReference type="InterPro" id="IPR013096">
    <property type="entry name" value="Cupin_2"/>
</dbReference>
<dbReference type="GO" id="GO:0005829">
    <property type="term" value="C:cytosol"/>
    <property type="evidence" value="ECO:0007669"/>
    <property type="project" value="TreeGrafter"/>
</dbReference>
<dbReference type="Pfam" id="PF07883">
    <property type="entry name" value="Cupin_2"/>
    <property type="match status" value="1"/>
</dbReference>
<keyword evidence="4" id="KW-1185">Reference proteome</keyword>
<dbReference type="SUPFAM" id="SSF51182">
    <property type="entry name" value="RmlC-like cupins"/>
    <property type="match status" value="1"/>
</dbReference>
<evidence type="ECO:0000313" key="4">
    <source>
        <dbReference type="Proteomes" id="UP000199608"/>
    </source>
</evidence>
<proteinExistence type="predicted"/>
<dbReference type="InterPro" id="IPR011051">
    <property type="entry name" value="RmlC_Cupin_sf"/>
</dbReference>
<dbReference type="CDD" id="cd00093">
    <property type="entry name" value="HTH_XRE"/>
    <property type="match status" value="1"/>
</dbReference>
<name>A0A1H2H7A9_9BACT</name>
<dbReference type="GO" id="GO:0003700">
    <property type="term" value="F:DNA-binding transcription factor activity"/>
    <property type="evidence" value="ECO:0007669"/>
    <property type="project" value="TreeGrafter"/>
</dbReference>
<dbReference type="GO" id="GO:0003677">
    <property type="term" value="F:DNA binding"/>
    <property type="evidence" value="ECO:0007669"/>
    <property type="project" value="UniProtKB-KW"/>
</dbReference>
<dbReference type="PANTHER" id="PTHR46797:SF1">
    <property type="entry name" value="METHYLPHOSPHONATE SYNTHASE"/>
    <property type="match status" value="1"/>
</dbReference>
<dbReference type="InterPro" id="IPR010982">
    <property type="entry name" value="Lambda_DNA-bd_dom_sf"/>
</dbReference>
<dbReference type="AlphaFoldDB" id="A0A1H2H7A9"/>
<organism evidence="3 4">
    <name type="scientific">Desulfobacula phenolica</name>
    <dbReference type="NCBI Taxonomy" id="90732"/>
    <lineage>
        <taxon>Bacteria</taxon>
        <taxon>Pseudomonadati</taxon>
        <taxon>Thermodesulfobacteriota</taxon>
        <taxon>Desulfobacteria</taxon>
        <taxon>Desulfobacterales</taxon>
        <taxon>Desulfobacteraceae</taxon>
        <taxon>Desulfobacula</taxon>
    </lineage>
</organism>
<dbReference type="Gene3D" id="1.10.260.40">
    <property type="entry name" value="lambda repressor-like DNA-binding domains"/>
    <property type="match status" value="1"/>
</dbReference>
<feature type="domain" description="HTH cro/C1-type" evidence="2">
    <location>
        <begin position="19"/>
        <end position="73"/>
    </location>
</feature>
<evidence type="ECO:0000313" key="3">
    <source>
        <dbReference type="EMBL" id="SDU27629.1"/>
    </source>
</evidence>
<protein>
    <submittedName>
        <fullName evidence="3">Transcriptional regulator, XRE family with cupin sensor</fullName>
    </submittedName>
</protein>
<accession>A0A1H2H7A9</accession>
<reference evidence="4" key="1">
    <citation type="submission" date="2016-10" db="EMBL/GenBank/DDBJ databases">
        <authorList>
            <person name="Varghese N."/>
            <person name="Submissions S."/>
        </authorList>
    </citation>
    <scope>NUCLEOTIDE SEQUENCE [LARGE SCALE GENOMIC DNA]</scope>
    <source>
        <strain evidence="4">DSM 3384</strain>
    </source>
</reference>
<evidence type="ECO:0000259" key="2">
    <source>
        <dbReference type="PROSITE" id="PS50943"/>
    </source>
</evidence>
<dbReference type="PROSITE" id="PS50943">
    <property type="entry name" value="HTH_CROC1"/>
    <property type="match status" value="1"/>
</dbReference>
<dbReference type="EMBL" id="FNLL01000006">
    <property type="protein sequence ID" value="SDU27629.1"/>
    <property type="molecule type" value="Genomic_DNA"/>
</dbReference>
<dbReference type="CDD" id="cd02209">
    <property type="entry name" value="cupin_XRE_C"/>
    <property type="match status" value="1"/>
</dbReference>
<dbReference type="SMART" id="SM00530">
    <property type="entry name" value="HTH_XRE"/>
    <property type="match status" value="1"/>
</dbReference>
<dbReference type="PANTHER" id="PTHR46797">
    <property type="entry name" value="HTH-TYPE TRANSCRIPTIONAL REGULATOR"/>
    <property type="match status" value="1"/>
</dbReference>
<dbReference type="SUPFAM" id="SSF47413">
    <property type="entry name" value="lambda repressor-like DNA-binding domains"/>
    <property type="match status" value="1"/>
</dbReference>
<dbReference type="InterPro" id="IPR001387">
    <property type="entry name" value="Cro/C1-type_HTH"/>
</dbReference>
<keyword evidence="1" id="KW-0238">DNA-binding</keyword>
<dbReference type="Gene3D" id="2.60.120.10">
    <property type="entry name" value="Jelly Rolls"/>
    <property type="match status" value="1"/>
</dbReference>
<dbReference type="InterPro" id="IPR014710">
    <property type="entry name" value="RmlC-like_jellyroll"/>
</dbReference>
<gene>
    <name evidence="3" type="ORF">SAMN04487931_10680</name>
</gene>
<dbReference type="Proteomes" id="UP000199608">
    <property type="component" value="Unassembled WGS sequence"/>
</dbReference>